<accession>A0A8E1S1N8</accession>
<reference evidence="2 4" key="1">
    <citation type="journal article" date="2016" name="Front. Microbiol.">
        <title>Genomic Resource of Rice Seed Associated Bacteria.</title>
        <authorList>
            <person name="Midha S."/>
            <person name="Bansal K."/>
            <person name="Sharma S."/>
            <person name="Kumar N."/>
            <person name="Patil P.P."/>
            <person name="Chaudhry V."/>
            <person name="Patil P.B."/>
        </authorList>
    </citation>
    <scope>NUCLEOTIDE SEQUENCE [LARGE SCALE GENOMIC DNA]</scope>
    <source>
        <strain evidence="2 4">SA3</strain>
    </source>
</reference>
<reference evidence="3 5" key="2">
    <citation type="submission" date="2019-06" db="EMBL/GenBank/DDBJ databases">
        <title>Pantoea dispersa Assembly.</title>
        <authorList>
            <person name="Wang J."/>
        </authorList>
    </citation>
    <scope>NUCLEOTIDE SEQUENCE [LARGE SCALE GENOMIC DNA]</scope>
    <source>
        <strain evidence="3">Bio</strain>
        <strain evidence="5">bio</strain>
    </source>
</reference>
<proteinExistence type="predicted"/>
<sequence length="100" mass="11490">MSKVRFKRSELPPLTDKQQAELDALSRKQDSDIQCDDIAPLDDSFWQAAERGRFYRPVKTQASIRIDADILEWLKAPGKGYQTRLNAILRAAMLRELQGK</sequence>
<gene>
    <name evidence="3" type="ORF">FK492_22435</name>
    <name evidence="2" type="ORF">SA3R_03495</name>
</gene>
<evidence type="ECO:0000256" key="1">
    <source>
        <dbReference type="SAM" id="MobiDB-lite"/>
    </source>
</evidence>
<dbReference type="Pfam" id="PF14384">
    <property type="entry name" value="BrnA_antitoxin"/>
    <property type="match status" value="1"/>
</dbReference>
<keyword evidence="5" id="KW-1185">Reference proteome</keyword>
<dbReference type="GeneID" id="67453521"/>
<dbReference type="AlphaFoldDB" id="A0A8E1S1N8"/>
<dbReference type="Proteomes" id="UP000071979">
    <property type="component" value="Unassembled WGS sequence"/>
</dbReference>
<evidence type="ECO:0000313" key="4">
    <source>
        <dbReference type="Proteomes" id="UP000071979"/>
    </source>
</evidence>
<evidence type="ECO:0000313" key="3">
    <source>
        <dbReference type="EMBL" id="TQC64304.1"/>
    </source>
</evidence>
<evidence type="ECO:0000313" key="2">
    <source>
        <dbReference type="EMBL" id="KTS69231.1"/>
    </source>
</evidence>
<dbReference type="Proteomes" id="UP000319715">
    <property type="component" value="Unassembled WGS sequence"/>
</dbReference>
<comment type="caution">
    <text evidence="2">The sequence shown here is derived from an EMBL/GenBank/DDBJ whole genome shotgun (WGS) entry which is preliminary data.</text>
</comment>
<dbReference type="InterPro" id="IPR025528">
    <property type="entry name" value="BrnA_antitoxin"/>
</dbReference>
<organism evidence="2 4">
    <name type="scientific">Pantoea dispersa</name>
    <dbReference type="NCBI Taxonomy" id="59814"/>
    <lineage>
        <taxon>Bacteria</taxon>
        <taxon>Pseudomonadati</taxon>
        <taxon>Pseudomonadota</taxon>
        <taxon>Gammaproteobacteria</taxon>
        <taxon>Enterobacterales</taxon>
        <taxon>Erwiniaceae</taxon>
        <taxon>Pantoea</taxon>
    </lineage>
</organism>
<dbReference type="EMBL" id="VICF01000013">
    <property type="protein sequence ID" value="TQC64304.1"/>
    <property type="molecule type" value="Genomic_DNA"/>
</dbReference>
<protein>
    <submittedName>
        <fullName evidence="2">Toxin-antitoxin system, antitoxin component</fullName>
    </submittedName>
</protein>
<name>A0A8E1S1N8_9GAMM</name>
<evidence type="ECO:0000313" key="5">
    <source>
        <dbReference type="Proteomes" id="UP000319715"/>
    </source>
</evidence>
<dbReference type="EMBL" id="LDSE01000006">
    <property type="protein sequence ID" value="KTS69231.1"/>
    <property type="molecule type" value="Genomic_DNA"/>
</dbReference>
<dbReference type="RefSeq" id="WP_058775497.1">
    <property type="nucleotide sequence ID" value="NZ_CP082341.1"/>
</dbReference>
<feature type="region of interest" description="Disordered" evidence="1">
    <location>
        <begin position="1"/>
        <end position="28"/>
    </location>
</feature>
<feature type="compositionally biased region" description="Basic and acidic residues" evidence="1">
    <location>
        <begin position="18"/>
        <end position="28"/>
    </location>
</feature>